<feature type="region of interest" description="Disordered" evidence="1">
    <location>
        <begin position="1"/>
        <end position="42"/>
    </location>
</feature>
<dbReference type="AlphaFoldDB" id="A0A8B6BIW8"/>
<gene>
    <name evidence="2" type="ORF">MGAL_10B023146</name>
</gene>
<feature type="compositionally biased region" description="Polar residues" evidence="1">
    <location>
        <begin position="94"/>
        <end position="115"/>
    </location>
</feature>
<name>A0A8B6BIW8_MYTGA</name>
<feature type="region of interest" description="Disordered" evidence="1">
    <location>
        <begin position="75"/>
        <end position="115"/>
    </location>
</feature>
<feature type="compositionally biased region" description="Polar residues" evidence="1">
    <location>
        <begin position="1"/>
        <end position="14"/>
    </location>
</feature>
<proteinExistence type="predicted"/>
<dbReference type="EMBL" id="UYJE01000138">
    <property type="protein sequence ID" value="VDH90481.1"/>
    <property type="molecule type" value="Genomic_DNA"/>
</dbReference>
<feature type="compositionally biased region" description="Low complexity" evidence="1">
    <location>
        <begin position="83"/>
        <end position="93"/>
    </location>
</feature>
<reference evidence="2" key="1">
    <citation type="submission" date="2018-11" db="EMBL/GenBank/DDBJ databases">
        <authorList>
            <person name="Alioto T."/>
            <person name="Alioto T."/>
        </authorList>
    </citation>
    <scope>NUCLEOTIDE SEQUENCE</scope>
</reference>
<accession>A0A8B6BIW8</accession>
<protein>
    <submittedName>
        <fullName evidence="2">Uncharacterized protein</fullName>
    </submittedName>
</protein>
<comment type="caution">
    <text evidence="2">The sequence shown here is derived from an EMBL/GenBank/DDBJ whole genome shotgun (WGS) entry which is preliminary data.</text>
</comment>
<organism evidence="2 3">
    <name type="scientific">Mytilus galloprovincialis</name>
    <name type="common">Mediterranean mussel</name>
    <dbReference type="NCBI Taxonomy" id="29158"/>
    <lineage>
        <taxon>Eukaryota</taxon>
        <taxon>Metazoa</taxon>
        <taxon>Spiralia</taxon>
        <taxon>Lophotrochozoa</taxon>
        <taxon>Mollusca</taxon>
        <taxon>Bivalvia</taxon>
        <taxon>Autobranchia</taxon>
        <taxon>Pteriomorphia</taxon>
        <taxon>Mytilida</taxon>
        <taxon>Mytiloidea</taxon>
        <taxon>Mytilidae</taxon>
        <taxon>Mytilinae</taxon>
        <taxon>Mytilus</taxon>
    </lineage>
</organism>
<keyword evidence="3" id="KW-1185">Reference proteome</keyword>
<sequence length="115" mass="12568">MPTFSNYSVAQTASPYCPPVDSSRESTTVTKKHLESSVPVPPLDQFQFDLEDNLECGSWKSSVSVSSQSIGDEVECPDDIVTNNDNNNDQNNNHIDLTTTSFPGAQVSDVQNRIS</sequence>
<dbReference type="Proteomes" id="UP000596742">
    <property type="component" value="Unassembled WGS sequence"/>
</dbReference>
<evidence type="ECO:0000313" key="3">
    <source>
        <dbReference type="Proteomes" id="UP000596742"/>
    </source>
</evidence>
<evidence type="ECO:0000313" key="2">
    <source>
        <dbReference type="EMBL" id="VDH90481.1"/>
    </source>
</evidence>
<evidence type="ECO:0000256" key="1">
    <source>
        <dbReference type="SAM" id="MobiDB-lite"/>
    </source>
</evidence>